<reference evidence="1 2" key="1">
    <citation type="submission" date="2017-12" db="EMBL/GenBank/DDBJ databases">
        <authorList>
            <consortium name="DOE Joint Genome Institute"/>
            <person name="Haridas S."/>
            <person name="Kjaerbolling I."/>
            <person name="Vesth T.C."/>
            <person name="Frisvad J.C."/>
            <person name="Nybo J.L."/>
            <person name="Theobald S."/>
            <person name="Kuo A."/>
            <person name="Bowyer P."/>
            <person name="Matsuda Y."/>
            <person name="Mondo S."/>
            <person name="Lyhne E.K."/>
            <person name="Kogle M.E."/>
            <person name="Clum A."/>
            <person name="Lipzen A."/>
            <person name="Salamov A."/>
            <person name="Ngan C.Y."/>
            <person name="Daum C."/>
            <person name="Chiniquy J."/>
            <person name="Barry K."/>
            <person name="LaButti K."/>
            <person name="Simmons B.A."/>
            <person name="Magnuson J.K."/>
            <person name="Mortensen U.H."/>
            <person name="Larsen T.O."/>
            <person name="Grigoriev I.V."/>
            <person name="Baker S.E."/>
            <person name="Andersen M.R."/>
            <person name="Nordberg H.P."/>
            <person name="Cantor M.N."/>
            <person name="Hua S.X."/>
        </authorList>
    </citation>
    <scope>NUCLEOTIDE SEQUENCE [LARGE SCALE GENOMIC DNA]</scope>
    <source>
        <strain evidence="1 2">CBS 102.13</strain>
    </source>
</reference>
<evidence type="ECO:0000313" key="2">
    <source>
        <dbReference type="Proteomes" id="UP000234585"/>
    </source>
</evidence>
<gene>
    <name evidence="1" type="ORF">BDW47DRAFT_113934</name>
</gene>
<dbReference type="RefSeq" id="XP_024667469.1">
    <property type="nucleotide sequence ID" value="XM_024814534.1"/>
</dbReference>
<sequence length="144" mass="15368">MNTIDNHESVAAVKSGQDPSLAARHLLQQLTEDERLSLLHGDVEFWEGMHNLYTGVYLSTPYVHGETSEVTCDVTSVRLSAARVTCVRASVAPCGRLGSGSVISIEETTSPVTTAINLPVCGILSEPHPGSFPLNTPPVDTVKL</sequence>
<protein>
    <submittedName>
        <fullName evidence="1">Uncharacterized protein</fullName>
    </submittedName>
</protein>
<accession>A0A2I2EYJ5</accession>
<name>A0A2I2EYJ5_ASPCN</name>
<proteinExistence type="predicted"/>
<organism evidence="1 2">
    <name type="scientific">Aspergillus candidus</name>
    <dbReference type="NCBI Taxonomy" id="41067"/>
    <lineage>
        <taxon>Eukaryota</taxon>
        <taxon>Fungi</taxon>
        <taxon>Dikarya</taxon>
        <taxon>Ascomycota</taxon>
        <taxon>Pezizomycotina</taxon>
        <taxon>Eurotiomycetes</taxon>
        <taxon>Eurotiomycetidae</taxon>
        <taxon>Eurotiales</taxon>
        <taxon>Aspergillaceae</taxon>
        <taxon>Aspergillus</taxon>
        <taxon>Aspergillus subgen. Circumdati</taxon>
    </lineage>
</organism>
<dbReference type="EMBL" id="KZ559207">
    <property type="protein sequence ID" value="PLB33457.1"/>
    <property type="molecule type" value="Genomic_DNA"/>
</dbReference>
<dbReference type="AlphaFoldDB" id="A0A2I2EYJ5"/>
<dbReference type="OrthoDB" id="2123594at2759"/>
<keyword evidence="2" id="KW-1185">Reference proteome</keyword>
<dbReference type="Proteomes" id="UP000234585">
    <property type="component" value="Unassembled WGS sequence"/>
</dbReference>
<evidence type="ECO:0000313" key="1">
    <source>
        <dbReference type="EMBL" id="PLB33457.1"/>
    </source>
</evidence>
<dbReference type="GeneID" id="36521694"/>